<dbReference type="GO" id="GO:0003677">
    <property type="term" value="F:DNA binding"/>
    <property type="evidence" value="ECO:0007669"/>
    <property type="project" value="InterPro"/>
</dbReference>
<feature type="transmembrane region" description="Helical" evidence="1">
    <location>
        <begin position="579"/>
        <end position="606"/>
    </location>
</feature>
<gene>
    <name evidence="4" type="ORF">BBK82_32275</name>
</gene>
<dbReference type="PROSITE" id="PS50943">
    <property type="entry name" value="HTH_CROC1"/>
    <property type="match status" value="1"/>
</dbReference>
<evidence type="ECO:0000313" key="4">
    <source>
        <dbReference type="EMBL" id="ANZ40023.1"/>
    </source>
</evidence>
<dbReference type="Proteomes" id="UP000093053">
    <property type="component" value="Chromosome"/>
</dbReference>
<dbReference type="RefSeq" id="WP_065918364.1">
    <property type="nucleotide sequence ID" value="NZ_CP016793.1"/>
</dbReference>
<dbReference type="Gene3D" id="1.10.260.40">
    <property type="entry name" value="lambda repressor-like DNA-binding domains"/>
    <property type="match status" value="1"/>
</dbReference>
<protein>
    <recommendedName>
        <fullName evidence="6">HTH cro/C1-type domain-containing protein</fullName>
    </recommendedName>
</protein>
<feature type="transmembrane region" description="Helical" evidence="1">
    <location>
        <begin position="537"/>
        <end position="558"/>
    </location>
</feature>
<dbReference type="PROSITE" id="PS50837">
    <property type="entry name" value="NACHT"/>
    <property type="match status" value="1"/>
</dbReference>
<dbReference type="InterPro" id="IPR010982">
    <property type="entry name" value="Lambda_DNA-bd_dom_sf"/>
</dbReference>
<sequence>MTSRFGLLLRQWRQRAGLSQEALAQRAAVGIRTVRGLETGERTDPRMGTVRSLADALELTGDERAELFGAAGRSEPVVEVATRQFDPLAEAVAALKTAVEGRWRREEEQRQVHDPVPLPVRWTAARPELMDSWLNIGGEVELDGRLDQVVEVYRRVGSRRLVVLGGAGSGKTVLTSRFVLDLVAEQADPVPVIFSLGAWDPRRSGVRDWLAGQLERDHPFLAGPGPGGGTLASALVDAQRVLPVLDGFDEIAHGLHRAALVALNTTTLPLLLTSRVDEYADAVAGTDVLTSAAAVVLAELSPQDVAEYLPRTTRRAGAWDAVLAEVAAGGPLADVLSTPLMVALARRIHSDTPDHPPEELLEFDTADALERHLLGSFVPAVYEERADAQRWLGYLADHLTRLGTHDLAWWQLGTSMRRRAAVVGLGVGVAVGGADLLVEGLLIGAVNLRLALFGVLIALVTGVVFGLAHRRVAPLLPVRTRLRLRGRFGPHVWSRSLLGVCFGGLVGAGYGLVRALAWWTVNPAYELSAGVLVDSGVFAVVFGAGAGLVFGVVAAVEAPLDVRTAGSPFGLLRANRSAVLAMVAVGVPTFAVFVASGTGLLALVLVGPAGFDVAWSPVTGLALGLVGGIGGGLAYGLSLTAWGQWLVLARVWLPLTGRLPWALPAFLRDAYRRGVLRRAGAVYQFRHARLQEHLAAGYRRSR</sequence>
<evidence type="ECO:0000256" key="1">
    <source>
        <dbReference type="SAM" id="Phobius"/>
    </source>
</evidence>
<feature type="transmembrane region" description="Helical" evidence="1">
    <location>
        <begin position="450"/>
        <end position="472"/>
    </location>
</feature>
<keyword evidence="1" id="KW-0472">Membrane</keyword>
<dbReference type="AlphaFoldDB" id="A0A1B2HQN6"/>
<dbReference type="InterPro" id="IPR027417">
    <property type="entry name" value="P-loop_NTPase"/>
</dbReference>
<dbReference type="EMBL" id="CP016793">
    <property type="protein sequence ID" value="ANZ40023.1"/>
    <property type="molecule type" value="Genomic_DNA"/>
</dbReference>
<dbReference type="Pfam" id="PF05729">
    <property type="entry name" value="NACHT"/>
    <property type="match status" value="1"/>
</dbReference>
<dbReference type="CDD" id="cd00093">
    <property type="entry name" value="HTH_XRE"/>
    <property type="match status" value="1"/>
</dbReference>
<feature type="domain" description="NACHT" evidence="2">
    <location>
        <begin position="159"/>
        <end position="251"/>
    </location>
</feature>
<dbReference type="Pfam" id="PF13560">
    <property type="entry name" value="HTH_31"/>
    <property type="match status" value="1"/>
</dbReference>
<evidence type="ECO:0000313" key="5">
    <source>
        <dbReference type="Proteomes" id="UP000093053"/>
    </source>
</evidence>
<proteinExistence type="predicted"/>
<dbReference type="Gene3D" id="3.40.50.300">
    <property type="entry name" value="P-loop containing nucleotide triphosphate hydrolases"/>
    <property type="match status" value="1"/>
</dbReference>
<feature type="transmembrane region" description="Helical" evidence="1">
    <location>
        <begin position="420"/>
        <end position="438"/>
    </location>
</feature>
<dbReference type="PANTHER" id="PTHR35010">
    <property type="entry name" value="BLL4672 PROTEIN-RELATED"/>
    <property type="match status" value="1"/>
</dbReference>
<name>A0A1B2HQN6_9PSEU</name>
<feature type="transmembrane region" description="Helical" evidence="1">
    <location>
        <begin position="492"/>
        <end position="517"/>
    </location>
</feature>
<dbReference type="OrthoDB" id="419058at2"/>
<dbReference type="InterPro" id="IPR001387">
    <property type="entry name" value="Cro/C1-type_HTH"/>
</dbReference>
<keyword evidence="1" id="KW-0812">Transmembrane</keyword>
<feature type="domain" description="HTH cro/C1-type" evidence="3">
    <location>
        <begin position="9"/>
        <end position="64"/>
    </location>
</feature>
<evidence type="ECO:0000259" key="3">
    <source>
        <dbReference type="PROSITE" id="PS50943"/>
    </source>
</evidence>
<accession>A0A1B2HQN6</accession>
<feature type="transmembrane region" description="Helical" evidence="1">
    <location>
        <begin position="618"/>
        <end position="642"/>
    </location>
</feature>
<dbReference type="SUPFAM" id="SSF52540">
    <property type="entry name" value="P-loop containing nucleoside triphosphate hydrolases"/>
    <property type="match status" value="1"/>
</dbReference>
<evidence type="ECO:0008006" key="6">
    <source>
        <dbReference type="Google" id="ProtNLM"/>
    </source>
</evidence>
<dbReference type="SUPFAM" id="SSF47413">
    <property type="entry name" value="lambda repressor-like DNA-binding domains"/>
    <property type="match status" value="1"/>
</dbReference>
<dbReference type="SMART" id="SM00530">
    <property type="entry name" value="HTH_XRE"/>
    <property type="match status" value="1"/>
</dbReference>
<dbReference type="STRING" id="1586287.BBK82_32275"/>
<keyword evidence="5" id="KW-1185">Reference proteome</keyword>
<organism evidence="4 5">
    <name type="scientific">Lentzea guizhouensis</name>
    <dbReference type="NCBI Taxonomy" id="1586287"/>
    <lineage>
        <taxon>Bacteria</taxon>
        <taxon>Bacillati</taxon>
        <taxon>Actinomycetota</taxon>
        <taxon>Actinomycetes</taxon>
        <taxon>Pseudonocardiales</taxon>
        <taxon>Pseudonocardiaceae</taxon>
        <taxon>Lentzea</taxon>
    </lineage>
</organism>
<dbReference type="KEGG" id="led:BBK82_32275"/>
<dbReference type="InterPro" id="IPR007111">
    <property type="entry name" value="NACHT_NTPase"/>
</dbReference>
<reference evidence="4 5" key="1">
    <citation type="submission" date="2016-07" db="EMBL/GenBank/DDBJ databases">
        <title>Complete genome sequence of the Lentzea guizhouensis DHS C013.</title>
        <authorList>
            <person name="Cao C."/>
        </authorList>
    </citation>
    <scope>NUCLEOTIDE SEQUENCE [LARGE SCALE GENOMIC DNA]</scope>
    <source>
        <strain evidence="4 5">DHS C013</strain>
    </source>
</reference>
<evidence type="ECO:0000259" key="2">
    <source>
        <dbReference type="PROSITE" id="PS50837"/>
    </source>
</evidence>
<keyword evidence="1" id="KW-1133">Transmembrane helix</keyword>